<gene>
    <name evidence="1" type="ORF">PoB_000883100</name>
</gene>
<comment type="caution">
    <text evidence="1">The sequence shown here is derived from an EMBL/GenBank/DDBJ whole genome shotgun (WGS) entry which is preliminary data.</text>
</comment>
<evidence type="ECO:0000313" key="1">
    <source>
        <dbReference type="EMBL" id="GFN82325.1"/>
    </source>
</evidence>
<evidence type="ECO:0000313" key="2">
    <source>
        <dbReference type="Proteomes" id="UP000735302"/>
    </source>
</evidence>
<organism evidence="1 2">
    <name type="scientific">Plakobranchus ocellatus</name>
    <dbReference type="NCBI Taxonomy" id="259542"/>
    <lineage>
        <taxon>Eukaryota</taxon>
        <taxon>Metazoa</taxon>
        <taxon>Spiralia</taxon>
        <taxon>Lophotrochozoa</taxon>
        <taxon>Mollusca</taxon>
        <taxon>Gastropoda</taxon>
        <taxon>Heterobranchia</taxon>
        <taxon>Euthyneura</taxon>
        <taxon>Panpulmonata</taxon>
        <taxon>Sacoglossa</taxon>
        <taxon>Placobranchoidea</taxon>
        <taxon>Plakobranchidae</taxon>
        <taxon>Plakobranchus</taxon>
    </lineage>
</organism>
<dbReference type="EMBL" id="BLXT01000977">
    <property type="protein sequence ID" value="GFN82325.1"/>
    <property type="molecule type" value="Genomic_DNA"/>
</dbReference>
<reference evidence="1 2" key="1">
    <citation type="journal article" date="2021" name="Elife">
        <title>Chloroplast acquisition without the gene transfer in kleptoplastic sea slugs, Plakobranchus ocellatus.</title>
        <authorList>
            <person name="Maeda T."/>
            <person name="Takahashi S."/>
            <person name="Yoshida T."/>
            <person name="Shimamura S."/>
            <person name="Takaki Y."/>
            <person name="Nagai Y."/>
            <person name="Toyoda A."/>
            <person name="Suzuki Y."/>
            <person name="Arimoto A."/>
            <person name="Ishii H."/>
            <person name="Satoh N."/>
            <person name="Nishiyama T."/>
            <person name="Hasebe M."/>
            <person name="Maruyama T."/>
            <person name="Minagawa J."/>
            <person name="Obokata J."/>
            <person name="Shigenobu S."/>
        </authorList>
    </citation>
    <scope>NUCLEOTIDE SEQUENCE [LARGE SCALE GENOMIC DNA]</scope>
</reference>
<dbReference type="Proteomes" id="UP000735302">
    <property type="component" value="Unassembled WGS sequence"/>
</dbReference>
<protein>
    <submittedName>
        <fullName evidence="1">Gephyrin</fullName>
    </submittedName>
</protein>
<proteinExistence type="predicted"/>
<name>A0AAV3Y527_9GAST</name>
<dbReference type="AlphaFoldDB" id="A0AAV3Y527"/>
<accession>A0AAV3Y527</accession>
<keyword evidence="2" id="KW-1185">Reference proteome</keyword>
<sequence>MNLNRVQPWKVRAQVSPRLSVLSQERAWSCRPCVYNLVCQSFPPGGIVGRVWEDPQQGDLRFSGHPPGQGADGGARNCDRSVPAALGRIRYPLCYGHS</sequence>